<dbReference type="GO" id="GO:0071949">
    <property type="term" value="F:FAD binding"/>
    <property type="evidence" value="ECO:0007669"/>
    <property type="project" value="InterPro"/>
</dbReference>
<dbReference type="AlphaFoldDB" id="A0A2S0RH58"/>
<evidence type="ECO:0000313" key="3">
    <source>
        <dbReference type="Proteomes" id="UP000244193"/>
    </source>
</evidence>
<name>A0A2S0RH58_9FLAO</name>
<sequence>MKNVLIIGGGLAGLTAAIHLSRSGLRVTLVEKNHYPKHKVCGEYISNEILPYYEWLGLDIGSLHPAKISTLHFSSAKGKTIGCRLPLGGFGVSRFTLDRYLSEKATAAGANRITATVEEVTFHNDTFTALLDNGTRLHADIVIGAHGKRSAFDIRMSREFVSKKSPWLAVKSHYKGHFPKEVVGLYNFDGGYCGVSNVESGIINICYLAGYYSFKQYKSPTEYERNVLGKNPQLKRILEQATPLFEKQLTISQISFASKDCVENHILMAGDAAGLIHPLCGNGMAMAIHSAKIASECILEFCRNPQFSRADMEMAYTQAWKKNFSKRLKTGKALAKVLQNGYLSAVLMQCAFWFPMVLPFIIRKTHGKVLTVSTHVPEYQIPV</sequence>
<feature type="domain" description="FAD-binding" evidence="1">
    <location>
        <begin position="3"/>
        <end position="291"/>
    </location>
</feature>
<gene>
    <name evidence="2" type="ORF">HYN48_11270</name>
</gene>
<keyword evidence="3" id="KW-1185">Reference proteome</keyword>
<dbReference type="OrthoDB" id="1142316at2"/>
<dbReference type="InterPro" id="IPR050407">
    <property type="entry name" value="Geranylgeranyl_reductase"/>
</dbReference>
<dbReference type="KEGG" id="fmg:HYN48_11270"/>
<evidence type="ECO:0000313" key="2">
    <source>
        <dbReference type="EMBL" id="AWA30620.1"/>
    </source>
</evidence>
<dbReference type="InterPro" id="IPR002938">
    <property type="entry name" value="FAD-bd"/>
</dbReference>
<dbReference type="PRINTS" id="PR00420">
    <property type="entry name" value="RNGMNOXGNASE"/>
</dbReference>
<dbReference type="PANTHER" id="PTHR42685:SF22">
    <property type="entry name" value="CONDITIONED MEDIUM FACTOR RECEPTOR 1"/>
    <property type="match status" value="1"/>
</dbReference>
<accession>A0A2S0RH58</accession>
<organism evidence="2 3">
    <name type="scientific">Flavobacterium magnum</name>
    <dbReference type="NCBI Taxonomy" id="2162713"/>
    <lineage>
        <taxon>Bacteria</taxon>
        <taxon>Pseudomonadati</taxon>
        <taxon>Bacteroidota</taxon>
        <taxon>Flavobacteriia</taxon>
        <taxon>Flavobacteriales</taxon>
        <taxon>Flavobacteriaceae</taxon>
        <taxon>Flavobacterium</taxon>
    </lineage>
</organism>
<dbReference type="SUPFAM" id="SSF51905">
    <property type="entry name" value="FAD/NAD(P)-binding domain"/>
    <property type="match status" value="1"/>
</dbReference>
<dbReference type="EMBL" id="CP028811">
    <property type="protein sequence ID" value="AWA30620.1"/>
    <property type="molecule type" value="Genomic_DNA"/>
</dbReference>
<dbReference type="InterPro" id="IPR036188">
    <property type="entry name" value="FAD/NAD-bd_sf"/>
</dbReference>
<proteinExistence type="predicted"/>
<evidence type="ECO:0000259" key="1">
    <source>
        <dbReference type="Pfam" id="PF01494"/>
    </source>
</evidence>
<dbReference type="Gene3D" id="3.50.50.60">
    <property type="entry name" value="FAD/NAD(P)-binding domain"/>
    <property type="match status" value="1"/>
</dbReference>
<dbReference type="RefSeq" id="WP_108371766.1">
    <property type="nucleotide sequence ID" value="NZ_CP028811.1"/>
</dbReference>
<protein>
    <submittedName>
        <fullName evidence="2">FAD-dependent oxidoreductase</fullName>
    </submittedName>
</protein>
<reference evidence="2 3" key="1">
    <citation type="submission" date="2018-04" db="EMBL/GenBank/DDBJ databases">
        <title>Genome sequencing of Flavobacterium sp. HYN0048.</title>
        <authorList>
            <person name="Yi H."/>
            <person name="Baek C."/>
        </authorList>
    </citation>
    <scope>NUCLEOTIDE SEQUENCE [LARGE SCALE GENOMIC DNA]</scope>
    <source>
        <strain evidence="2 3">HYN0048</strain>
    </source>
</reference>
<dbReference type="PANTHER" id="PTHR42685">
    <property type="entry name" value="GERANYLGERANYL DIPHOSPHATE REDUCTASE"/>
    <property type="match status" value="1"/>
</dbReference>
<dbReference type="Pfam" id="PF01494">
    <property type="entry name" value="FAD_binding_3"/>
    <property type="match status" value="1"/>
</dbReference>
<dbReference type="Proteomes" id="UP000244193">
    <property type="component" value="Chromosome"/>
</dbReference>